<dbReference type="Pfam" id="PF00013">
    <property type="entry name" value="KH_1"/>
    <property type="match status" value="1"/>
</dbReference>
<dbReference type="InterPro" id="IPR056553">
    <property type="entry name" value="KH_Mug60-KHD4"/>
</dbReference>
<protein>
    <recommendedName>
        <fullName evidence="3">K Homology domain-containing protein</fullName>
    </recommendedName>
</protein>
<gene>
    <name evidence="4" type="ORF">K493DRAFT_300761</name>
</gene>
<feature type="compositionally biased region" description="Polar residues" evidence="2">
    <location>
        <begin position="745"/>
        <end position="754"/>
    </location>
</feature>
<feature type="domain" description="K Homology" evidence="3">
    <location>
        <begin position="467"/>
        <end position="547"/>
    </location>
</feature>
<dbReference type="EMBL" id="MCFE01000147">
    <property type="protein sequence ID" value="ORX96726.1"/>
    <property type="molecule type" value="Genomic_DNA"/>
</dbReference>
<keyword evidence="5" id="KW-1185">Reference proteome</keyword>
<dbReference type="InterPro" id="IPR036612">
    <property type="entry name" value="KH_dom_type_1_sf"/>
</dbReference>
<dbReference type="AlphaFoldDB" id="A0A1Y1YG63"/>
<dbReference type="Proteomes" id="UP000193498">
    <property type="component" value="Unassembled WGS sequence"/>
</dbReference>
<comment type="caution">
    <text evidence="4">The sequence shown here is derived from an EMBL/GenBank/DDBJ whole genome shotgun (WGS) entry which is preliminary data.</text>
</comment>
<dbReference type="InterPro" id="IPR004087">
    <property type="entry name" value="KH_dom"/>
</dbReference>
<dbReference type="Pfam" id="PF24563">
    <property type="entry name" value="KH_Mug60-KHD4"/>
    <property type="match status" value="1"/>
</dbReference>
<feature type="domain" description="K Homology" evidence="3">
    <location>
        <begin position="399"/>
        <end position="465"/>
    </location>
</feature>
<dbReference type="CDD" id="cd22453">
    <property type="entry name" value="KH-I_MUG60_like"/>
    <property type="match status" value="1"/>
</dbReference>
<feature type="compositionally biased region" description="Low complexity" evidence="2">
    <location>
        <begin position="779"/>
        <end position="790"/>
    </location>
</feature>
<dbReference type="InParanoid" id="A0A1Y1YG63"/>
<name>A0A1Y1YG63_9FUNG</name>
<evidence type="ECO:0000256" key="1">
    <source>
        <dbReference type="PROSITE-ProRule" id="PRU00117"/>
    </source>
</evidence>
<sequence>MDQASLAFCLAQPAVRNSLCDSVEFLGLPLNKLNVLCDRVVENCAYQLQSSALDNDLMSPNGHSHYVVFLSGPSLQVIYAQRSILQKYPSEASVLYKFITSDSLTLDGAVKSEFQLKIDDIMRLRNVIIEFPDTDSRSSTQLNSVYISIQGKPDDVEGARIELVTLIAAADGSHVEKLPIPTQLINLVCGVKSTLIRALEQETNTKIHLPRYYGNLLDTHTLDHHGDVLVVGEKANTLKAVEALAQSVQMAKRNLVTRQFPLQPRKLDWLPILKYQELLNTMEDHGTSIIFPSADSKKSFICICGQNEHDISRTIKGVTHMTSDVFSGWLWLENNIPSSQPIQLPAQHQLNELIFNICKASRAEIKYQNYCFEISGQPGPLRDALRSLEREFAFKLFQKECKAQIELATEHREFISGKKNGKVNKIMKSTNVKIGFENASDSTFFINVYSPQCTRTLNGLELLQEELPAELSFFVPEAYHKRIIGVGGKNIQRIMKQYGVYVKFSTAEEFATQGASADTGDNVVARTPAKNVINLFNFKQAILDMVENGSKDKDWYSDPGFNSRAASPQSMSKVNARHDLSYHQNIYDLGDAQALTASEPIIEEVCMTLPLSSMVTAIVKSSYFQELVWQIKSDFNISLTTIEEHPSLATMHHPNDLGSCAFVFQCERRDAHNLPQAQKQLRDFLEASQIASISPVGYGACGGNDNPFRRTSMNPTPSVPELRKARDTRSYSLFDLDASGVFQSNTQRRNTYTNLDMPKYQQPPPSTVDQSSYHHHRNISQSSPQISASPWNTYDTIDCATPRPNNDANRANIKANPDRGGWTKSDPFFQTPGPTPTSNSSGRTGRRGPSSLYSGYYGF</sequence>
<dbReference type="STRING" id="1314790.A0A1Y1YG63"/>
<accession>A0A1Y1YG63</accession>
<organism evidence="4 5">
    <name type="scientific">Basidiobolus meristosporus CBS 931.73</name>
    <dbReference type="NCBI Taxonomy" id="1314790"/>
    <lineage>
        <taxon>Eukaryota</taxon>
        <taxon>Fungi</taxon>
        <taxon>Fungi incertae sedis</taxon>
        <taxon>Zoopagomycota</taxon>
        <taxon>Entomophthoromycotina</taxon>
        <taxon>Basidiobolomycetes</taxon>
        <taxon>Basidiobolales</taxon>
        <taxon>Basidiobolaceae</taxon>
        <taxon>Basidiobolus</taxon>
    </lineage>
</organism>
<feature type="region of interest" description="Disordered" evidence="2">
    <location>
        <begin position="745"/>
        <end position="859"/>
    </location>
</feature>
<dbReference type="GO" id="GO:0003723">
    <property type="term" value="F:RNA binding"/>
    <property type="evidence" value="ECO:0007669"/>
    <property type="project" value="UniProtKB-UniRule"/>
</dbReference>
<evidence type="ECO:0000259" key="3">
    <source>
        <dbReference type="SMART" id="SM00322"/>
    </source>
</evidence>
<dbReference type="Gene3D" id="3.30.1370.10">
    <property type="entry name" value="K Homology domain, type 1"/>
    <property type="match status" value="2"/>
</dbReference>
<proteinExistence type="predicted"/>
<evidence type="ECO:0000256" key="2">
    <source>
        <dbReference type="SAM" id="MobiDB-lite"/>
    </source>
</evidence>
<dbReference type="OrthoDB" id="271862at2759"/>
<dbReference type="SMART" id="SM00322">
    <property type="entry name" value="KH"/>
    <property type="match status" value="3"/>
</dbReference>
<feature type="domain" description="K Homology" evidence="3">
    <location>
        <begin position="172"/>
        <end position="249"/>
    </location>
</feature>
<reference evidence="4 5" key="1">
    <citation type="submission" date="2016-07" db="EMBL/GenBank/DDBJ databases">
        <title>Pervasive Adenine N6-methylation of Active Genes in Fungi.</title>
        <authorList>
            <consortium name="DOE Joint Genome Institute"/>
            <person name="Mondo S.J."/>
            <person name="Dannebaum R.O."/>
            <person name="Kuo R.C."/>
            <person name="Labutti K."/>
            <person name="Haridas S."/>
            <person name="Kuo A."/>
            <person name="Salamov A."/>
            <person name="Ahrendt S.R."/>
            <person name="Lipzen A."/>
            <person name="Sullivan W."/>
            <person name="Andreopoulos W.B."/>
            <person name="Clum A."/>
            <person name="Lindquist E."/>
            <person name="Daum C."/>
            <person name="Ramamoorthy G.K."/>
            <person name="Gryganskyi A."/>
            <person name="Culley D."/>
            <person name="Magnuson J.K."/>
            <person name="James T.Y."/>
            <person name="O'Malley M.A."/>
            <person name="Stajich J.E."/>
            <person name="Spatafora J.W."/>
            <person name="Visel A."/>
            <person name="Grigoriev I.V."/>
        </authorList>
    </citation>
    <scope>NUCLEOTIDE SEQUENCE [LARGE SCALE GENOMIC DNA]</scope>
    <source>
        <strain evidence="4 5">CBS 931.73</strain>
    </source>
</reference>
<evidence type="ECO:0000313" key="5">
    <source>
        <dbReference type="Proteomes" id="UP000193498"/>
    </source>
</evidence>
<dbReference type="InterPro" id="IPR004088">
    <property type="entry name" value="KH_dom_type_1"/>
</dbReference>
<keyword evidence="1" id="KW-0694">RNA-binding</keyword>
<dbReference type="PROSITE" id="PS50084">
    <property type="entry name" value="KH_TYPE_1"/>
    <property type="match status" value="2"/>
</dbReference>
<dbReference type="SUPFAM" id="SSF54791">
    <property type="entry name" value="Eukaryotic type KH-domain (KH-domain type I)"/>
    <property type="match status" value="2"/>
</dbReference>
<feature type="compositionally biased region" description="Low complexity" evidence="2">
    <location>
        <begin position="836"/>
        <end position="851"/>
    </location>
</feature>
<evidence type="ECO:0000313" key="4">
    <source>
        <dbReference type="EMBL" id="ORX96726.1"/>
    </source>
</evidence>